<protein>
    <submittedName>
        <fullName evidence="3">Putative retrotransposon protein</fullName>
    </submittedName>
</protein>
<dbReference type="SUPFAM" id="SSF56672">
    <property type="entry name" value="DNA/RNA polymerases"/>
    <property type="match status" value="1"/>
</dbReference>
<dbReference type="EMBL" id="BKCJ010000819">
    <property type="protein sequence ID" value="GEU36513.1"/>
    <property type="molecule type" value="Genomic_DNA"/>
</dbReference>
<reference evidence="3" key="1">
    <citation type="journal article" date="2019" name="Sci. Rep.">
        <title>Draft genome of Tanacetum cinerariifolium, the natural source of mosquito coil.</title>
        <authorList>
            <person name="Yamashiro T."/>
            <person name="Shiraishi A."/>
            <person name="Satake H."/>
            <person name="Nakayama K."/>
        </authorList>
    </citation>
    <scope>NUCLEOTIDE SEQUENCE</scope>
</reference>
<organism evidence="3">
    <name type="scientific">Tanacetum cinerariifolium</name>
    <name type="common">Dalmatian daisy</name>
    <name type="synonym">Chrysanthemum cinerariifolium</name>
    <dbReference type="NCBI Taxonomy" id="118510"/>
    <lineage>
        <taxon>Eukaryota</taxon>
        <taxon>Viridiplantae</taxon>
        <taxon>Streptophyta</taxon>
        <taxon>Embryophyta</taxon>
        <taxon>Tracheophyta</taxon>
        <taxon>Spermatophyta</taxon>
        <taxon>Magnoliopsida</taxon>
        <taxon>eudicotyledons</taxon>
        <taxon>Gunneridae</taxon>
        <taxon>Pentapetalae</taxon>
        <taxon>asterids</taxon>
        <taxon>campanulids</taxon>
        <taxon>Asterales</taxon>
        <taxon>Asteraceae</taxon>
        <taxon>Asteroideae</taxon>
        <taxon>Anthemideae</taxon>
        <taxon>Anthemidinae</taxon>
        <taxon>Tanacetum</taxon>
    </lineage>
</organism>
<evidence type="ECO:0000259" key="2">
    <source>
        <dbReference type="Pfam" id="PF07727"/>
    </source>
</evidence>
<sequence length="542" mass="62316">MKKRIRVAFGEFRFRLSNFGPTEIDKNPSWIVLSVDDKLDYLEHPVSPAPVLAQAEIQRNLENLGAYEMPQELKTLFAQQVEHELIQTVRDFHSCKQEEGQSERCTCTSNNKHKKSQLAVRGKNQRKGKNKLAYAPKPKIPPPPKKENHTKDSICHQCCDTCHWKRNCPWYLAKLLKNKKLSQEASDSGLRESKKLKQGALSLYVGNDNAILVSRNNLVYFSVVPRDGIFKIDFSNSNTIDSSMYAVHKDTTCPRSYVLIRQCRGAWVRGFGELTNYKASLLDPESNKCENAMNVEMQSMKDNEVWVLVYLPLDGKTVGSKWLFKKKTDMDGDVHTYKARLIANGFTQTYGVDYEETFSPLADIRAIRILISTSVFYDYEIWQIDVKSAFLNGHLSEEVYMKQPKGFVNTKYSNQVCKLKRSIYGLKQASRQWNKRFDDEIKKFSFTQNRDEPCLYLKAIGTINWFVSPYKNSKRESIPIQEKLKLSKSQGASTLAELKRMQTVPYASAVGSIMYVVRYTRPDVAFSQNIPSRFQHNPGDLH</sequence>
<accession>A0A6L2JHN0</accession>
<name>A0A6L2JHN0_TANCI</name>
<comment type="caution">
    <text evidence="3">The sequence shown here is derived from an EMBL/GenBank/DDBJ whole genome shotgun (WGS) entry which is preliminary data.</text>
</comment>
<feature type="region of interest" description="Disordered" evidence="1">
    <location>
        <begin position="116"/>
        <end position="149"/>
    </location>
</feature>
<feature type="domain" description="Reverse transcriptase Ty1/copia-type" evidence="2">
    <location>
        <begin position="303"/>
        <end position="470"/>
    </location>
</feature>
<evidence type="ECO:0000313" key="3">
    <source>
        <dbReference type="EMBL" id="GEU36513.1"/>
    </source>
</evidence>
<dbReference type="AlphaFoldDB" id="A0A6L2JHN0"/>
<dbReference type="InterPro" id="IPR013103">
    <property type="entry name" value="RVT_2"/>
</dbReference>
<gene>
    <name evidence="3" type="ORF">Tci_008491</name>
</gene>
<proteinExistence type="predicted"/>
<dbReference type="Pfam" id="PF07727">
    <property type="entry name" value="RVT_2"/>
    <property type="match status" value="1"/>
</dbReference>
<dbReference type="InterPro" id="IPR043502">
    <property type="entry name" value="DNA/RNA_pol_sf"/>
</dbReference>
<evidence type="ECO:0000256" key="1">
    <source>
        <dbReference type="SAM" id="MobiDB-lite"/>
    </source>
</evidence>